<dbReference type="PROSITE" id="PS51257">
    <property type="entry name" value="PROKAR_LIPOPROTEIN"/>
    <property type="match status" value="1"/>
</dbReference>
<feature type="signal peptide" evidence="1">
    <location>
        <begin position="1"/>
        <end position="22"/>
    </location>
</feature>
<name>A0ABW5CYX6_9BACT</name>
<keyword evidence="1" id="KW-0732">Signal</keyword>
<reference evidence="3" key="1">
    <citation type="journal article" date="2019" name="Int. J. Syst. Evol. Microbiol.">
        <title>The Global Catalogue of Microorganisms (GCM) 10K type strain sequencing project: providing services to taxonomists for standard genome sequencing and annotation.</title>
        <authorList>
            <consortium name="The Broad Institute Genomics Platform"/>
            <consortium name="The Broad Institute Genome Sequencing Center for Infectious Disease"/>
            <person name="Wu L."/>
            <person name="Ma J."/>
        </authorList>
    </citation>
    <scope>NUCLEOTIDE SEQUENCE [LARGE SCALE GENOMIC DNA]</scope>
    <source>
        <strain evidence="3">CGMCC 4.1782</strain>
    </source>
</reference>
<gene>
    <name evidence="2" type="ORF">ACFSKP_13375</name>
</gene>
<evidence type="ECO:0000313" key="2">
    <source>
        <dbReference type="EMBL" id="MFD2247253.1"/>
    </source>
</evidence>
<comment type="caution">
    <text evidence="2">The sequence shown here is derived from an EMBL/GenBank/DDBJ whole genome shotgun (WGS) entry which is preliminary data.</text>
</comment>
<dbReference type="EMBL" id="JBHUIM010000002">
    <property type="protein sequence ID" value="MFD2247253.1"/>
    <property type="molecule type" value="Genomic_DNA"/>
</dbReference>
<evidence type="ECO:0000313" key="3">
    <source>
        <dbReference type="Proteomes" id="UP001597374"/>
    </source>
</evidence>
<organism evidence="2 3">
    <name type="scientific">Pontibacter ruber</name>
    <dbReference type="NCBI Taxonomy" id="1343895"/>
    <lineage>
        <taxon>Bacteria</taxon>
        <taxon>Pseudomonadati</taxon>
        <taxon>Bacteroidota</taxon>
        <taxon>Cytophagia</taxon>
        <taxon>Cytophagales</taxon>
        <taxon>Hymenobacteraceae</taxon>
        <taxon>Pontibacter</taxon>
    </lineage>
</organism>
<keyword evidence="3" id="KW-1185">Reference proteome</keyword>
<evidence type="ECO:0008006" key="4">
    <source>
        <dbReference type="Google" id="ProtNLM"/>
    </source>
</evidence>
<dbReference type="RefSeq" id="WP_250430189.1">
    <property type="nucleotide sequence ID" value="NZ_JALPRR010000003.1"/>
</dbReference>
<dbReference type="Proteomes" id="UP001597374">
    <property type="component" value="Unassembled WGS sequence"/>
</dbReference>
<sequence>MKNLCLLLSSLLLLACSYNKPASVPDVDHTSLGISAAPTFKTDSLNYLKLYLGKRPAEVNLWQTKPLRTRLQELLNGDLDEFLETMQEAQPLQQERVLYTIGTYPDHTAPDRFAFLLVDTANNKLHVSMVNKGERRQYQSQGKDFYLPKEIEERLQRAQ</sequence>
<accession>A0ABW5CYX6</accession>
<evidence type="ECO:0000256" key="1">
    <source>
        <dbReference type="SAM" id="SignalP"/>
    </source>
</evidence>
<protein>
    <recommendedName>
        <fullName evidence="4">DUF4252 domain-containing protein</fullName>
    </recommendedName>
</protein>
<feature type="chain" id="PRO_5047384054" description="DUF4252 domain-containing protein" evidence="1">
    <location>
        <begin position="23"/>
        <end position="159"/>
    </location>
</feature>
<proteinExistence type="predicted"/>